<dbReference type="Gene3D" id="3.30.930.10">
    <property type="entry name" value="Bira Bifunctional Protein, Domain 2"/>
    <property type="match status" value="1"/>
</dbReference>
<dbReference type="GO" id="GO:0016874">
    <property type="term" value="F:ligase activity"/>
    <property type="evidence" value="ECO:0007669"/>
    <property type="project" value="UniProtKB-KW"/>
</dbReference>
<organism evidence="2">
    <name type="scientific">Oscillatoriales cyanobacterium SpSt-418</name>
    <dbReference type="NCBI Taxonomy" id="2282169"/>
    <lineage>
        <taxon>Bacteria</taxon>
        <taxon>Bacillati</taxon>
        <taxon>Cyanobacteriota</taxon>
        <taxon>Cyanophyceae</taxon>
        <taxon>Oscillatoriophycideae</taxon>
        <taxon>Oscillatoriales</taxon>
    </lineage>
</organism>
<dbReference type="EMBL" id="DSRU01000110">
    <property type="protein sequence ID" value="HFM97760.1"/>
    <property type="molecule type" value="Genomic_DNA"/>
</dbReference>
<dbReference type="InterPro" id="IPR050664">
    <property type="entry name" value="Octanoyltrans_LipM/LipL"/>
</dbReference>
<feature type="domain" description="BPL/LPL catalytic" evidence="1">
    <location>
        <begin position="14"/>
        <end position="203"/>
    </location>
</feature>
<sequence length="231" mass="25882">MAVDEWLLEQHRHGHQPSVLRFYQWEPAALSLGYHQRQIPDGWRNVKWQGRSLDLVRRPSGGRAVLHQGDLTYAIITSDLPGRRREIYQTLSAFLVEGWRSLGVPLFFGKTGRGYIHNPSCFGTATDADLVTADGYKFIGSAQLYRGKALLQHGSMRLAQDSDLFYKVFGDRQASLAPSIPTSIETIVSTLTQTARLHLGADFVVTPLTADEYRAIAEFQQQKVKAPIVLS</sequence>
<reference evidence="2" key="1">
    <citation type="journal article" date="2020" name="mSystems">
        <title>Genome- and Community-Level Interaction Insights into Carbon Utilization and Element Cycling Functions of Hydrothermarchaeota in Hydrothermal Sediment.</title>
        <authorList>
            <person name="Zhou Z."/>
            <person name="Liu Y."/>
            <person name="Xu W."/>
            <person name="Pan J."/>
            <person name="Luo Z.H."/>
            <person name="Li M."/>
        </authorList>
    </citation>
    <scope>NUCLEOTIDE SEQUENCE [LARGE SCALE GENOMIC DNA]</scope>
    <source>
        <strain evidence="2">SpSt-418</strain>
    </source>
</reference>
<dbReference type="InterPro" id="IPR004143">
    <property type="entry name" value="BPL_LPL_catalytic"/>
</dbReference>
<dbReference type="AlphaFoldDB" id="A0A7C3PH18"/>
<evidence type="ECO:0000259" key="1">
    <source>
        <dbReference type="PROSITE" id="PS51733"/>
    </source>
</evidence>
<dbReference type="PANTHER" id="PTHR43679:SF2">
    <property type="entry name" value="OCTANOYL-[GCVH]:PROTEIN N-OCTANOYLTRANSFERASE"/>
    <property type="match status" value="1"/>
</dbReference>
<gene>
    <name evidence="2" type="ORF">ENR64_08315</name>
</gene>
<evidence type="ECO:0000313" key="2">
    <source>
        <dbReference type="EMBL" id="HFM97760.1"/>
    </source>
</evidence>
<keyword evidence="2" id="KW-0436">Ligase</keyword>
<comment type="caution">
    <text evidence="2">The sequence shown here is derived from an EMBL/GenBank/DDBJ whole genome shotgun (WGS) entry which is preliminary data.</text>
</comment>
<proteinExistence type="predicted"/>
<accession>A0A7C3PH18</accession>
<dbReference type="InterPro" id="IPR045864">
    <property type="entry name" value="aa-tRNA-synth_II/BPL/LPL"/>
</dbReference>
<dbReference type="PANTHER" id="PTHR43679">
    <property type="entry name" value="OCTANOYLTRANSFERASE LIPM-RELATED"/>
    <property type="match status" value="1"/>
</dbReference>
<protein>
    <submittedName>
        <fullName evidence="2">Lipoate--protein ligase family protein</fullName>
    </submittedName>
</protein>
<dbReference type="PROSITE" id="PS51733">
    <property type="entry name" value="BPL_LPL_CATALYTIC"/>
    <property type="match status" value="1"/>
</dbReference>
<dbReference type="SUPFAM" id="SSF55681">
    <property type="entry name" value="Class II aaRS and biotin synthetases"/>
    <property type="match status" value="1"/>
</dbReference>
<dbReference type="Pfam" id="PF21948">
    <property type="entry name" value="LplA-B_cat"/>
    <property type="match status" value="1"/>
</dbReference>
<name>A0A7C3PH18_9CYAN</name>